<protein>
    <submittedName>
        <fullName evidence="1">Uncharacterized protein</fullName>
    </submittedName>
</protein>
<sequence>MNAATVKNLFNLFDFSVWHYPLENDDNAVEIIKKGVYNAYKITLTDAQAEKLCQKVREYNNNILKMEETTKVVNEKFDEVIRKPLEAEEISAAPVEKLYFCRYEDNLREIYRNESHAKEWDEKSPLHFVDEVEYDESHNIVKFNGLSVKDFVETLDDEPEEVERLTDWIYSDYAYPSALSD</sequence>
<dbReference type="Proteomes" id="UP000030526">
    <property type="component" value="Unassembled WGS sequence"/>
</dbReference>
<evidence type="ECO:0000313" key="2">
    <source>
        <dbReference type="Proteomes" id="UP000030526"/>
    </source>
</evidence>
<dbReference type="AlphaFoldDB" id="A0A0A2XDL9"/>
<reference evidence="1 2" key="1">
    <citation type="submission" date="2014-08" db="EMBL/GenBank/DDBJ databases">
        <title>Chaperone-usher fimbriae in a diverse selection of Gallibacterium genomes.</title>
        <authorList>
            <person name="Kudirkiene E."/>
            <person name="Bager R.J."/>
            <person name="Johnson T.J."/>
            <person name="Bojesen A.M."/>
        </authorList>
    </citation>
    <scope>NUCLEOTIDE SEQUENCE [LARGE SCALE GENOMIC DNA]</scope>
    <source>
        <strain evidence="1 2">20558/3kl.</strain>
    </source>
</reference>
<accession>A0A0A2XDL9</accession>
<comment type="caution">
    <text evidence="1">The sequence shown here is derived from an EMBL/GenBank/DDBJ whole genome shotgun (WGS) entry which is preliminary data.</text>
</comment>
<evidence type="ECO:0000313" key="1">
    <source>
        <dbReference type="EMBL" id="KGQ30218.1"/>
    </source>
</evidence>
<gene>
    <name evidence="1" type="ORF">JP32_09245</name>
</gene>
<dbReference type="RefSeq" id="WP_039084478.1">
    <property type="nucleotide sequence ID" value="NZ_JPXS01000049.1"/>
</dbReference>
<organism evidence="1 2">
    <name type="scientific">Gallibacterium anatis</name>
    <dbReference type="NCBI Taxonomy" id="750"/>
    <lineage>
        <taxon>Bacteria</taxon>
        <taxon>Pseudomonadati</taxon>
        <taxon>Pseudomonadota</taxon>
        <taxon>Gammaproteobacteria</taxon>
        <taxon>Pasteurellales</taxon>
        <taxon>Pasteurellaceae</taxon>
        <taxon>Gallibacterium</taxon>
    </lineage>
</organism>
<proteinExistence type="predicted"/>
<dbReference type="EMBL" id="JPXS01000049">
    <property type="protein sequence ID" value="KGQ30218.1"/>
    <property type="molecule type" value="Genomic_DNA"/>
</dbReference>
<name>A0A0A2XDL9_9PAST</name>